<reference evidence="8 9" key="1">
    <citation type="submission" date="2018-03" db="EMBL/GenBank/DDBJ databases">
        <title>Diversity of phytobeneficial traits revealed by whole-genome analysis of worldwide-isolated phenazine-producing Pseudomonas spp.</title>
        <authorList>
            <person name="Biessy A."/>
            <person name="Novinscak A."/>
            <person name="Blom J."/>
            <person name="Leger G."/>
            <person name="Thomashow L.S."/>
            <person name="Cazorla F.M."/>
            <person name="Josic D."/>
            <person name="Filion M."/>
        </authorList>
    </citation>
    <scope>NUCLEOTIDE SEQUENCE [LARGE SCALE GENOMIC DNA]</scope>
    <source>
        <strain evidence="8 9">ChPhzS24</strain>
    </source>
</reference>
<dbReference type="Proteomes" id="UP000280455">
    <property type="component" value="Chromosome"/>
</dbReference>
<evidence type="ECO:0000256" key="4">
    <source>
        <dbReference type="ARBA" id="ARBA00022989"/>
    </source>
</evidence>
<feature type="domain" description="Copper resistance protein D" evidence="7">
    <location>
        <begin position="182"/>
        <end position="278"/>
    </location>
</feature>
<feature type="transmembrane region" description="Helical" evidence="6">
    <location>
        <begin position="89"/>
        <end position="109"/>
    </location>
</feature>
<evidence type="ECO:0000313" key="8">
    <source>
        <dbReference type="EMBL" id="AZE29204.1"/>
    </source>
</evidence>
<comment type="subcellular location">
    <subcellularLocation>
        <location evidence="6">Cell inner membrane</location>
        <topology evidence="6">Multi-pass membrane protein</topology>
    </subcellularLocation>
    <subcellularLocation>
        <location evidence="1">Cell membrane</location>
        <topology evidence="1">Multi-pass membrane protein</topology>
    </subcellularLocation>
</comment>
<keyword evidence="2 6" id="KW-1003">Cell membrane</keyword>
<dbReference type="GO" id="GO:0006825">
    <property type="term" value="P:copper ion transport"/>
    <property type="evidence" value="ECO:0007669"/>
    <property type="project" value="InterPro"/>
</dbReference>
<dbReference type="NCBIfam" id="NF033808">
    <property type="entry name" value="copper_CopD"/>
    <property type="match status" value="1"/>
</dbReference>
<evidence type="ECO:0000256" key="6">
    <source>
        <dbReference type="RuleBase" id="RU369037"/>
    </source>
</evidence>
<gene>
    <name evidence="8" type="ORF">C4K07_2419</name>
</gene>
<dbReference type="GO" id="GO:0005886">
    <property type="term" value="C:plasma membrane"/>
    <property type="evidence" value="ECO:0007669"/>
    <property type="project" value="UniProtKB-SubCell"/>
</dbReference>
<evidence type="ECO:0000256" key="1">
    <source>
        <dbReference type="ARBA" id="ARBA00004651"/>
    </source>
</evidence>
<keyword evidence="3 6" id="KW-0812">Transmembrane</keyword>
<feature type="transmembrane region" description="Helical" evidence="6">
    <location>
        <begin position="6"/>
        <end position="25"/>
    </location>
</feature>
<sequence length="287" mass="30879">MSTLLVLCRFVHFAAVLLLFGAWVFRPLLLGREPFATLDRNLTRLGRWLAGIALATGVCWLLLITASMAGSGAAALDPATLRLVLGKTFFGQVWSWHLLLNGALVVLLLTRLGERLALRLILAALLLATLAPVGHGAMLDGLGGQLLILNQIVHLGCVSLWLGGLLVLLMILRQPGEQPLERVLLRFSGVGYGLVGGLLVTGLINVRVLTGQLWPTPLLSGFALILLIKVLLVCGMFALALFNRLRIEDCQQRLYTLRRSVLLEWLLGIAAVAAVSLLGTLPPLSAA</sequence>
<dbReference type="Pfam" id="PF05425">
    <property type="entry name" value="CopD"/>
    <property type="match status" value="1"/>
</dbReference>
<name>A0AAD0ZHN3_9PSED</name>
<proteinExistence type="inferred from homology"/>
<feature type="transmembrane region" description="Helical" evidence="6">
    <location>
        <begin position="151"/>
        <end position="172"/>
    </location>
</feature>
<comment type="function">
    <text evidence="6">Involved in copper resistance.</text>
</comment>
<keyword evidence="6" id="KW-0997">Cell inner membrane</keyword>
<evidence type="ECO:0000259" key="7">
    <source>
        <dbReference type="Pfam" id="PF05425"/>
    </source>
</evidence>
<feature type="transmembrane region" description="Helical" evidence="6">
    <location>
        <begin position="45"/>
        <end position="69"/>
    </location>
</feature>
<evidence type="ECO:0000256" key="3">
    <source>
        <dbReference type="ARBA" id="ARBA00022692"/>
    </source>
</evidence>
<evidence type="ECO:0000256" key="5">
    <source>
        <dbReference type="ARBA" id="ARBA00023136"/>
    </source>
</evidence>
<comment type="similarity">
    <text evidence="6">Belongs to the CopD family.</text>
</comment>
<accession>A0AAD0ZHN3</accession>
<evidence type="ECO:0000256" key="2">
    <source>
        <dbReference type="ARBA" id="ARBA00022475"/>
    </source>
</evidence>
<feature type="transmembrane region" description="Helical" evidence="6">
    <location>
        <begin position="262"/>
        <end position="281"/>
    </location>
</feature>
<dbReference type="InterPro" id="IPR047689">
    <property type="entry name" value="CopD"/>
</dbReference>
<dbReference type="InterPro" id="IPR032694">
    <property type="entry name" value="CopC/D"/>
</dbReference>
<keyword evidence="6" id="KW-0186">Copper</keyword>
<dbReference type="AlphaFoldDB" id="A0AAD0ZHN3"/>
<evidence type="ECO:0000313" key="9">
    <source>
        <dbReference type="Proteomes" id="UP000280455"/>
    </source>
</evidence>
<organism evidence="8 9">
    <name type="scientific">Pseudomonas chlororaphis subsp. aureofaciens</name>
    <dbReference type="NCBI Taxonomy" id="587851"/>
    <lineage>
        <taxon>Bacteria</taxon>
        <taxon>Pseudomonadati</taxon>
        <taxon>Pseudomonadota</taxon>
        <taxon>Gammaproteobacteria</taxon>
        <taxon>Pseudomonadales</taxon>
        <taxon>Pseudomonadaceae</taxon>
        <taxon>Pseudomonas</taxon>
    </lineage>
</organism>
<dbReference type="RefSeq" id="WP_124301384.1">
    <property type="nucleotide sequence ID" value="NZ_CP027721.1"/>
</dbReference>
<feature type="transmembrane region" description="Helical" evidence="6">
    <location>
        <begin position="184"/>
        <end position="206"/>
    </location>
</feature>
<feature type="transmembrane region" description="Helical" evidence="6">
    <location>
        <begin position="218"/>
        <end position="242"/>
    </location>
</feature>
<keyword evidence="5 6" id="KW-0472">Membrane</keyword>
<protein>
    <recommendedName>
        <fullName evidence="6">Copper resistance protein D</fullName>
    </recommendedName>
</protein>
<dbReference type="PANTHER" id="PTHR34820:SF4">
    <property type="entry name" value="INNER MEMBRANE PROTEIN YEBZ"/>
    <property type="match status" value="1"/>
</dbReference>
<dbReference type="PANTHER" id="PTHR34820">
    <property type="entry name" value="INNER MEMBRANE PROTEIN YEBZ"/>
    <property type="match status" value="1"/>
</dbReference>
<keyword evidence="4 6" id="KW-1133">Transmembrane helix</keyword>
<dbReference type="InterPro" id="IPR008457">
    <property type="entry name" value="Cu-R_CopD_dom"/>
</dbReference>
<feature type="transmembrane region" description="Helical" evidence="6">
    <location>
        <begin position="116"/>
        <end position="139"/>
    </location>
</feature>
<dbReference type="GO" id="GO:0046688">
    <property type="term" value="P:response to copper ion"/>
    <property type="evidence" value="ECO:0007669"/>
    <property type="project" value="UniProtKB-UniRule"/>
</dbReference>
<dbReference type="EMBL" id="CP027750">
    <property type="protein sequence ID" value="AZE29204.1"/>
    <property type="molecule type" value="Genomic_DNA"/>
</dbReference>